<comment type="subunit">
    <text evidence="2">Homohexamer.</text>
</comment>
<organism evidence="7 8">
    <name type="scientific">Candidatus Gallibacteroides avistercoris</name>
    <dbReference type="NCBI Taxonomy" id="2840833"/>
    <lineage>
        <taxon>Bacteria</taxon>
        <taxon>Pseudomonadati</taxon>
        <taxon>Bacteroidota</taxon>
        <taxon>Bacteroidia</taxon>
        <taxon>Bacteroidales</taxon>
        <taxon>Bacteroidaceae</taxon>
        <taxon>Bacteroidaceae incertae sedis</taxon>
        <taxon>Candidatus Gallibacteroides</taxon>
    </lineage>
</organism>
<dbReference type="Pfam" id="PF01784">
    <property type="entry name" value="DUF34_NIF3"/>
    <property type="match status" value="1"/>
</dbReference>
<dbReference type="InterPro" id="IPR002678">
    <property type="entry name" value="DUF34/NIF3"/>
</dbReference>
<evidence type="ECO:0000256" key="4">
    <source>
        <dbReference type="ARBA" id="ARBA00022723"/>
    </source>
</evidence>
<comment type="similarity">
    <text evidence="1 5">Belongs to the GTP cyclohydrolase I type 2/NIF3 family.</text>
</comment>
<reference evidence="7" key="1">
    <citation type="submission" date="2020-10" db="EMBL/GenBank/DDBJ databases">
        <authorList>
            <person name="Gilroy R."/>
        </authorList>
    </citation>
    <scope>NUCLEOTIDE SEQUENCE</scope>
    <source>
        <strain evidence="7">CHK158-818</strain>
    </source>
</reference>
<dbReference type="NCBIfam" id="TIGR00486">
    <property type="entry name" value="YbgI_SA1388"/>
    <property type="match status" value="1"/>
</dbReference>
<evidence type="ECO:0000256" key="1">
    <source>
        <dbReference type="ARBA" id="ARBA00006964"/>
    </source>
</evidence>
<dbReference type="SUPFAM" id="SSF102705">
    <property type="entry name" value="NIF3 (NGG1p interacting factor 3)-like"/>
    <property type="match status" value="1"/>
</dbReference>
<feature type="binding site" evidence="6">
    <location>
        <position position="334"/>
    </location>
    <ligand>
        <name>a divalent metal cation</name>
        <dbReference type="ChEBI" id="CHEBI:60240"/>
        <label>1</label>
    </ligand>
</feature>
<dbReference type="EMBL" id="DVNA01000175">
    <property type="protein sequence ID" value="HIU55717.1"/>
    <property type="molecule type" value="Genomic_DNA"/>
</dbReference>
<protein>
    <recommendedName>
        <fullName evidence="3 5">GTP cyclohydrolase 1 type 2 homolog</fullName>
    </recommendedName>
</protein>
<name>A0A9D1SDL8_9BACT</name>
<dbReference type="Proteomes" id="UP000824112">
    <property type="component" value="Unassembled WGS sequence"/>
</dbReference>
<gene>
    <name evidence="7" type="ORF">IAB03_07935</name>
</gene>
<evidence type="ECO:0000313" key="8">
    <source>
        <dbReference type="Proteomes" id="UP000824112"/>
    </source>
</evidence>
<dbReference type="FunFam" id="3.30.70.120:FF:000006">
    <property type="entry name" value="GTP cyclohydrolase 1 type 2 homolog"/>
    <property type="match status" value="1"/>
</dbReference>
<proteinExistence type="inferred from homology"/>
<feature type="binding site" evidence="6">
    <location>
        <position position="68"/>
    </location>
    <ligand>
        <name>a divalent metal cation</name>
        <dbReference type="ChEBI" id="CHEBI:60240"/>
        <label>1</label>
    </ligand>
</feature>
<dbReference type="GO" id="GO:0005737">
    <property type="term" value="C:cytoplasm"/>
    <property type="evidence" value="ECO:0007669"/>
    <property type="project" value="TreeGrafter"/>
</dbReference>
<dbReference type="Gene3D" id="3.40.1390.30">
    <property type="entry name" value="NIF3 (NGG1p interacting factor 3)-like"/>
    <property type="match status" value="1"/>
</dbReference>
<evidence type="ECO:0000256" key="2">
    <source>
        <dbReference type="ARBA" id="ARBA00011643"/>
    </source>
</evidence>
<keyword evidence="4 5" id="KW-0479">Metal-binding</keyword>
<evidence type="ECO:0000313" key="7">
    <source>
        <dbReference type="EMBL" id="HIU55717.1"/>
    </source>
</evidence>
<dbReference type="InterPro" id="IPR036069">
    <property type="entry name" value="DUF34/NIF3_sf"/>
</dbReference>
<evidence type="ECO:0000256" key="6">
    <source>
        <dbReference type="PIRSR" id="PIRSR602678-1"/>
    </source>
</evidence>
<feature type="binding site" evidence="6">
    <location>
        <position position="106"/>
    </location>
    <ligand>
        <name>a divalent metal cation</name>
        <dbReference type="ChEBI" id="CHEBI:60240"/>
        <label>1</label>
    </ligand>
</feature>
<dbReference type="FunFam" id="3.40.1390.30:FF:000001">
    <property type="entry name" value="GTP cyclohydrolase 1 type 2"/>
    <property type="match status" value="1"/>
</dbReference>
<dbReference type="InterPro" id="IPR017221">
    <property type="entry name" value="DUF34/NIF3_bac"/>
</dbReference>
<accession>A0A9D1SDL8</accession>
<dbReference type="Gene3D" id="3.30.70.120">
    <property type="match status" value="1"/>
</dbReference>
<dbReference type="GO" id="GO:0046872">
    <property type="term" value="F:metal ion binding"/>
    <property type="evidence" value="ECO:0007669"/>
    <property type="project" value="UniProtKB-UniRule"/>
</dbReference>
<dbReference type="AlphaFoldDB" id="A0A9D1SDL8"/>
<evidence type="ECO:0000256" key="3">
    <source>
        <dbReference type="ARBA" id="ARBA00022112"/>
    </source>
</evidence>
<dbReference type="PANTHER" id="PTHR13799:SF14">
    <property type="entry name" value="GTP CYCLOHYDROLASE 1 TYPE 2 HOMOLOG"/>
    <property type="match status" value="1"/>
</dbReference>
<dbReference type="InterPro" id="IPR015867">
    <property type="entry name" value="N-reg_PII/ATP_PRibTrfase_C"/>
</dbReference>
<feature type="binding site" evidence="6">
    <location>
        <position position="330"/>
    </location>
    <ligand>
        <name>a divalent metal cation</name>
        <dbReference type="ChEBI" id="CHEBI:60240"/>
        <label>1</label>
    </ligand>
</feature>
<dbReference type="PIRSF" id="PIRSF037489">
    <property type="entry name" value="UCP037489_NIF3_YqfO"/>
    <property type="match status" value="1"/>
</dbReference>
<reference evidence="7" key="2">
    <citation type="journal article" date="2021" name="PeerJ">
        <title>Extensive microbial diversity within the chicken gut microbiome revealed by metagenomics and culture.</title>
        <authorList>
            <person name="Gilroy R."/>
            <person name="Ravi A."/>
            <person name="Getino M."/>
            <person name="Pursley I."/>
            <person name="Horton D.L."/>
            <person name="Alikhan N.F."/>
            <person name="Baker D."/>
            <person name="Gharbi K."/>
            <person name="Hall N."/>
            <person name="Watson M."/>
            <person name="Adriaenssens E.M."/>
            <person name="Foster-Nyarko E."/>
            <person name="Jarju S."/>
            <person name="Secka A."/>
            <person name="Antonio M."/>
            <person name="Oren A."/>
            <person name="Chaudhuri R.R."/>
            <person name="La Ragione R."/>
            <person name="Hildebrand F."/>
            <person name="Pallen M.J."/>
        </authorList>
    </citation>
    <scope>NUCLEOTIDE SEQUENCE</scope>
    <source>
        <strain evidence="7">CHK158-818</strain>
    </source>
</reference>
<comment type="caution">
    <text evidence="7">The sequence shown here is derived from an EMBL/GenBank/DDBJ whole genome shotgun (WGS) entry which is preliminary data.</text>
</comment>
<feature type="binding site" evidence="6">
    <location>
        <position position="67"/>
    </location>
    <ligand>
        <name>a divalent metal cation</name>
        <dbReference type="ChEBI" id="CHEBI:60240"/>
        <label>1</label>
    </ligand>
</feature>
<evidence type="ECO:0000256" key="5">
    <source>
        <dbReference type="PIRNR" id="PIRNR037489"/>
    </source>
</evidence>
<sequence>MTNLSIRQIIQAIEEFAPTALQENYDNCGLQIGDPEAMTSGVLLSIDVTEEVVEEAINKNINLIIAHHPLLFKGVKSITGSTCVERIIIKAIQHQVAIYASHTCMDNVREGVNQKIAQKIGLEDTTVLDPVSDKLLKLRVYVPIDYASEIRTALFSAGIGHIGKYDHCSFNAEGEGSFKAGETCSPFRGKIGQLHYEKETCIETVLPAYLKTKAIQLLQKVHPYEEPAFDIISLQNQWEGAGSGLIGKLPSAMDERSFLQHIKETFHLSTLKHSPLHNRPIKTVALCGGAGAFLIKQAVNKGADIFLTGEIKYHDYLDYQSQIVLSEIGHYESEQYTKEIFYDIITKKFPTFATYYSMVETNPINYL</sequence>
<dbReference type="PANTHER" id="PTHR13799">
    <property type="entry name" value="NGG1 INTERACTING FACTOR 3"/>
    <property type="match status" value="1"/>
</dbReference>